<dbReference type="EnsemblMetazoa" id="PPA05298.1">
    <property type="protein sequence ID" value="PPA05298.1"/>
    <property type="gene ID" value="WBGene00094852"/>
</dbReference>
<evidence type="ECO:0000313" key="2">
    <source>
        <dbReference type="EnsemblMetazoa" id="PPA05298.1"/>
    </source>
</evidence>
<gene>
    <name evidence="2" type="primary">WBGene00094852</name>
</gene>
<keyword evidence="3" id="KW-1185">Reference proteome</keyword>
<proteinExistence type="predicted"/>
<name>A0A2A6BZ97_PRIPA</name>
<evidence type="ECO:0000256" key="1">
    <source>
        <dbReference type="SAM" id="MobiDB-lite"/>
    </source>
</evidence>
<protein>
    <submittedName>
        <fullName evidence="2">Uncharacterized protein</fullName>
    </submittedName>
</protein>
<accession>A0A2A6BZ97</accession>
<dbReference type="Proteomes" id="UP000005239">
    <property type="component" value="Unassembled WGS sequence"/>
</dbReference>
<feature type="compositionally biased region" description="Acidic residues" evidence="1">
    <location>
        <begin position="134"/>
        <end position="148"/>
    </location>
</feature>
<sequence>MAGRDGSSIAPNAAGEWPVEKYIKIAMHDRNGRPEPHFLLIWEGDTFESWNPCRFTAHANPSNRIGVLNMIRRSFEENSELEYEPAILDYFEESAIDWRELRRQGRAGWDTRSINPRRANVRRGEVELLMNTDNESETDTDVDGEEEEQRGRSNTRRFDMEKVQQEILHQQLMQFTTKNVRIPDDMGSPVRRYGKGSEHRSPLPPHSRLPPPPFELRDHLPPLVHPIRATDQGVVAQEVVRSREARRVERAARRAAAEKKAIEQISKMAKDQDDHN</sequence>
<organism evidence="2 3">
    <name type="scientific">Pristionchus pacificus</name>
    <name type="common">Parasitic nematode worm</name>
    <dbReference type="NCBI Taxonomy" id="54126"/>
    <lineage>
        <taxon>Eukaryota</taxon>
        <taxon>Metazoa</taxon>
        <taxon>Ecdysozoa</taxon>
        <taxon>Nematoda</taxon>
        <taxon>Chromadorea</taxon>
        <taxon>Rhabditida</taxon>
        <taxon>Rhabditina</taxon>
        <taxon>Diplogasteromorpha</taxon>
        <taxon>Diplogasteroidea</taxon>
        <taxon>Neodiplogasteridae</taxon>
        <taxon>Pristionchus</taxon>
    </lineage>
</organism>
<feature type="region of interest" description="Disordered" evidence="1">
    <location>
        <begin position="181"/>
        <end position="220"/>
    </location>
</feature>
<reference evidence="3" key="1">
    <citation type="journal article" date="2008" name="Nat. Genet.">
        <title>The Pristionchus pacificus genome provides a unique perspective on nematode lifestyle and parasitism.</title>
        <authorList>
            <person name="Dieterich C."/>
            <person name="Clifton S.W."/>
            <person name="Schuster L.N."/>
            <person name="Chinwalla A."/>
            <person name="Delehaunty K."/>
            <person name="Dinkelacker I."/>
            <person name="Fulton L."/>
            <person name="Fulton R."/>
            <person name="Godfrey J."/>
            <person name="Minx P."/>
            <person name="Mitreva M."/>
            <person name="Roeseler W."/>
            <person name="Tian H."/>
            <person name="Witte H."/>
            <person name="Yang S.P."/>
            <person name="Wilson R.K."/>
            <person name="Sommer R.J."/>
        </authorList>
    </citation>
    <scope>NUCLEOTIDE SEQUENCE [LARGE SCALE GENOMIC DNA]</scope>
    <source>
        <strain evidence="3">PS312</strain>
    </source>
</reference>
<accession>A0A8R1U6G3</accession>
<feature type="region of interest" description="Disordered" evidence="1">
    <location>
        <begin position="130"/>
        <end position="158"/>
    </location>
</feature>
<reference evidence="2" key="2">
    <citation type="submission" date="2022-06" db="UniProtKB">
        <authorList>
            <consortium name="EnsemblMetazoa"/>
        </authorList>
    </citation>
    <scope>IDENTIFICATION</scope>
    <source>
        <strain evidence="2">PS312</strain>
    </source>
</reference>
<feature type="compositionally biased region" description="Pro residues" evidence="1">
    <location>
        <begin position="202"/>
        <end position="214"/>
    </location>
</feature>
<dbReference type="AlphaFoldDB" id="A0A2A6BZ97"/>
<evidence type="ECO:0000313" key="3">
    <source>
        <dbReference type="Proteomes" id="UP000005239"/>
    </source>
</evidence>